<dbReference type="EMBL" id="AQHF01000033">
    <property type="protein sequence ID" value="MBE0348325.1"/>
    <property type="molecule type" value="Genomic_DNA"/>
</dbReference>
<gene>
    <name evidence="9" type="ORF">PPEP_b0022</name>
</gene>
<evidence type="ECO:0000259" key="7">
    <source>
        <dbReference type="Pfam" id="PF06738"/>
    </source>
</evidence>
<dbReference type="GO" id="GO:0022857">
    <property type="term" value="F:transmembrane transporter activity"/>
    <property type="evidence" value="ECO:0007669"/>
    <property type="project" value="InterPro"/>
</dbReference>
<feature type="transmembrane region" description="Helical" evidence="6">
    <location>
        <begin position="238"/>
        <end position="259"/>
    </location>
</feature>
<dbReference type="RefSeq" id="WP_125251733.1">
    <property type="nucleotide sequence ID" value="NZ_AQHF01000033.1"/>
</dbReference>
<feature type="transmembrane region" description="Helical" evidence="6">
    <location>
        <begin position="144"/>
        <end position="163"/>
    </location>
</feature>
<sequence>MNNATFTEKRRFIVKLGKMLHKYGTPAYRLEAHLMEVATHLGLKSSFVMSPTSVTFVIWTEGHEEEYTHVARVDPGDHDLGSLADTDGVVTRVLSGELSLQEAEQCLEAILHAQPPYNKLLTGLAFATSGGAFAMLMGTSWNDVVWSALLSLLVFLFVLWASISKRVTHMLEPLVAIVSAVAACAVSVYIDPQINIRLVVLSAIIVFIPGLALALGFAELSARHLVSGTARVMDSIMLLFKLYFGAFLGITLGFALFGKVDFVQPLPLPRWTAWLAVLLLCSSLVVIFRTKLRHASWSLASGFIAYAASISSAVYFDYALGTFVGAFAVGVFSNIFNRVVNAPASIVAMQGLIVLVPGSKTYIGLNSLIEGQSFVHADHIGQQTFLIFMSLIAGLIFSNVVLPPKKSL</sequence>
<keyword evidence="4 6" id="KW-0472">Membrane</keyword>
<protein>
    <recommendedName>
        <fullName evidence="11">Threonine/serine exporter-like N-terminal domain-containing protein</fullName>
    </recommendedName>
</protein>
<feature type="transmembrane region" description="Helical" evidence="6">
    <location>
        <begin position="295"/>
        <end position="316"/>
    </location>
</feature>
<evidence type="ECO:0000256" key="1">
    <source>
        <dbReference type="ARBA" id="ARBA00004141"/>
    </source>
</evidence>
<feature type="transmembrane region" description="Helical" evidence="6">
    <location>
        <begin position="271"/>
        <end position="288"/>
    </location>
</feature>
<dbReference type="InterPro" id="IPR010619">
    <property type="entry name" value="ThrE-like_N"/>
</dbReference>
<evidence type="ECO:0000259" key="8">
    <source>
        <dbReference type="Pfam" id="PF12821"/>
    </source>
</evidence>
<feature type="transmembrane region" description="Helical" evidence="6">
    <location>
        <begin position="347"/>
        <end position="365"/>
    </location>
</feature>
<dbReference type="PANTHER" id="PTHR31082:SF4">
    <property type="entry name" value="PHEROMONE-REGULATED MEMBRANE PROTEIN 10"/>
    <property type="match status" value="1"/>
</dbReference>
<organism evidence="9 10">
    <name type="scientific">Pseudoalteromonas peptidolytica F12-50-A1</name>
    <dbReference type="NCBI Taxonomy" id="1315280"/>
    <lineage>
        <taxon>Bacteria</taxon>
        <taxon>Pseudomonadati</taxon>
        <taxon>Pseudomonadota</taxon>
        <taxon>Gammaproteobacteria</taxon>
        <taxon>Alteromonadales</taxon>
        <taxon>Pseudoalteromonadaceae</taxon>
        <taxon>Pseudoalteromonas</taxon>
    </lineage>
</organism>
<dbReference type="AlphaFoldDB" id="A0A8I0N062"/>
<feature type="transmembrane region" description="Helical" evidence="6">
    <location>
        <begin position="120"/>
        <end position="138"/>
    </location>
</feature>
<dbReference type="Pfam" id="PF06738">
    <property type="entry name" value="ThrE"/>
    <property type="match status" value="1"/>
</dbReference>
<reference evidence="9 10" key="1">
    <citation type="submission" date="2015-06" db="EMBL/GenBank/DDBJ databases">
        <title>Genome sequence of Pseudoalteromonas peptidolytica.</title>
        <authorList>
            <person name="Xie B.-B."/>
            <person name="Rong J.-C."/>
            <person name="Qin Q.-L."/>
            <person name="Zhang Y.-Z."/>
        </authorList>
    </citation>
    <scope>NUCLEOTIDE SEQUENCE [LARGE SCALE GENOMIC DNA]</scope>
    <source>
        <strain evidence="9 10">F12-50-A1</strain>
    </source>
</reference>
<evidence type="ECO:0000256" key="5">
    <source>
        <dbReference type="ARBA" id="ARBA00034125"/>
    </source>
</evidence>
<evidence type="ECO:0000313" key="10">
    <source>
        <dbReference type="Proteomes" id="UP000660708"/>
    </source>
</evidence>
<feature type="domain" description="Threonine/Serine exporter ThrE" evidence="8">
    <location>
        <begin position="280"/>
        <end position="400"/>
    </location>
</feature>
<feature type="transmembrane region" description="Helical" evidence="6">
    <location>
        <begin position="170"/>
        <end position="190"/>
    </location>
</feature>
<evidence type="ECO:0008006" key="11">
    <source>
        <dbReference type="Google" id="ProtNLM"/>
    </source>
</evidence>
<keyword evidence="2 6" id="KW-0812">Transmembrane</keyword>
<accession>A0A8I0N062</accession>
<proteinExistence type="inferred from homology"/>
<feature type="domain" description="Threonine/serine exporter-like N-terminal" evidence="7">
    <location>
        <begin position="11"/>
        <end position="252"/>
    </location>
</feature>
<feature type="transmembrane region" description="Helical" evidence="6">
    <location>
        <begin position="196"/>
        <end position="217"/>
    </location>
</feature>
<dbReference type="Proteomes" id="UP000660708">
    <property type="component" value="Unassembled WGS sequence"/>
</dbReference>
<dbReference type="Pfam" id="PF12821">
    <property type="entry name" value="ThrE_2"/>
    <property type="match status" value="1"/>
</dbReference>
<evidence type="ECO:0000256" key="3">
    <source>
        <dbReference type="ARBA" id="ARBA00022989"/>
    </source>
</evidence>
<comment type="caution">
    <text evidence="9">The sequence shown here is derived from an EMBL/GenBank/DDBJ whole genome shotgun (WGS) entry which is preliminary data.</text>
</comment>
<evidence type="ECO:0000313" key="9">
    <source>
        <dbReference type="EMBL" id="MBE0348325.1"/>
    </source>
</evidence>
<keyword evidence="10" id="KW-1185">Reference proteome</keyword>
<feature type="transmembrane region" description="Helical" evidence="6">
    <location>
        <begin position="322"/>
        <end position="340"/>
    </location>
</feature>
<keyword evidence="3 6" id="KW-1133">Transmembrane helix</keyword>
<comment type="similarity">
    <text evidence="5">Belongs to the ThrE exporter (TC 2.A.79) family.</text>
</comment>
<dbReference type="InterPro" id="IPR051361">
    <property type="entry name" value="ThrE/Ser_Exporter"/>
</dbReference>
<dbReference type="PANTHER" id="PTHR31082">
    <property type="entry name" value="PHEROMONE-REGULATED MEMBRANE PROTEIN 10"/>
    <property type="match status" value="1"/>
</dbReference>
<evidence type="ECO:0000256" key="6">
    <source>
        <dbReference type="SAM" id="Phobius"/>
    </source>
</evidence>
<evidence type="ECO:0000256" key="4">
    <source>
        <dbReference type="ARBA" id="ARBA00023136"/>
    </source>
</evidence>
<comment type="subcellular location">
    <subcellularLocation>
        <location evidence="1">Membrane</location>
        <topology evidence="1">Multi-pass membrane protein</topology>
    </subcellularLocation>
</comment>
<evidence type="ECO:0000256" key="2">
    <source>
        <dbReference type="ARBA" id="ARBA00022692"/>
    </source>
</evidence>
<dbReference type="GO" id="GO:0016020">
    <property type="term" value="C:membrane"/>
    <property type="evidence" value="ECO:0007669"/>
    <property type="project" value="UniProtKB-SubCell"/>
</dbReference>
<feature type="transmembrane region" description="Helical" evidence="6">
    <location>
        <begin position="385"/>
        <end position="402"/>
    </location>
</feature>
<dbReference type="InterPro" id="IPR024528">
    <property type="entry name" value="ThrE_2"/>
</dbReference>
<name>A0A8I0N062_9GAMM</name>